<dbReference type="PANTHER" id="PTHR30388:SF6">
    <property type="entry name" value="XANTHINE DEHYDROGENASE SUBUNIT A-RELATED"/>
    <property type="match status" value="1"/>
</dbReference>
<sequence length="257" mass="26976">MAGEPAVLVTVEATQGSVPREAGAWMGVFARDVVGTIGGGHVEFSAIEEARRRLRGEAGEPVRRYALGPSLGQCCGGVVHLRFEPVSAGDAARLRQRLAPRLSPVALFGGGHVGRAIVAALAPLPFDLTWIDSRDEIFPAETPADVRCEHSDPVQAAVAGLPATASVLIMSFSHAEDLDVVAACLARQRQRGDLAFIGLIGSSTKWATFRHRLAERGFGEPELAQVTCPIGLPGIAGKEPAVIAASVAAQLLQRRAP</sequence>
<evidence type="ECO:0000259" key="1">
    <source>
        <dbReference type="Pfam" id="PF02625"/>
    </source>
</evidence>
<evidence type="ECO:0000313" key="3">
    <source>
        <dbReference type="EMBL" id="NKE68295.1"/>
    </source>
</evidence>
<evidence type="ECO:0000313" key="4">
    <source>
        <dbReference type="Proteomes" id="UP000521868"/>
    </source>
</evidence>
<name>A0A7X6DJJ1_9BURK</name>
<evidence type="ECO:0000259" key="2">
    <source>
        <dbReference type="Pfam" id="PF13478"/>
    </source>
</evidence>
<dbReference type="NCBIfam" id="TIGR02964">
    <property type="entry name" value="xanthine_xdhC"/>
    <property type="match status" value="1"/>
</dbReference>
<gene>
    <name evidence="3" type="primary">xdhC</name>
    <name evidence="3" type="ORF">RAMLITH_20970</name>
</gene>
<dbReference type="InterPro" id="IPR003777">
    <property type="entry name" value="XdhC_CoxI"/>
</dbReference>
<accession>A0A7X6DJJ1</accession>
<reference evidence="3 4" key="1">
    <citation type="journal article" date="2020" name="Nature">
        <title>Bacterial chemolithoautotrophy via manganese oxidation.</title>
        <authorList>
            <person name="Yu H."/>
            <person name="Leadbetter J.R."/>
        </authorList>
    </citation>
    <scope>NUCLEOTIDE SEQUENCE [LARGE SCALE GENOMIC DNA]</scope>
    <source>
        <strain evidence="3 4">RBP-1</strain>
    </source>
</reference>
<proteinExistence type="predicted"/>
<dbReference type="Proteomes" id="UP000521868">
    <property type="component" value="Unassembled WGS sequence"/>
</dbReference>
<organism evidence="3 4">
    <name type="scientific">Ramlibacter lithotrophicus</name>
    <dbReference type="NCBI Taxonomy" id="2606681"/>
    <lineage>
        <taxon>Bacteria</taxon>
        <taxon>Pseudomonadati</taxon>
        <taxon>Pseudomonadota</taxon>
        <taxon>Betaproteobacteria</taxon>
        <taxon>Burkholderiales</taxon>
        <taxon>Comamonadaceae</taxon>
        <taxon>Ramlibacter</taxon>
    </lineage>
</organism>
<keyword evidence="4" id="KW-1185">Reference proteome</keyword>
<dbReference type="Gene3D" id="3.40.50.720">
    <property type="entry name" value="NAD(P)-binding Rossmann-like Domain"/>
    <property type="match status" value="1"/>
</dbReference>
<dbReference type="Pfam" id="PF13478">
    <property type="entry name" value="XdhC_C"/>
    <property type="match status" value="1"/>
</dbReference>
<dbReference type="InterPro" id="IPR052698">
    <property type="entry name" value="MoCofactor_Util/Proc"/>
</dbReference>
<dbReference type="InterPro" id="IPR014308">
    <property type="entry name" value="Xanthine_DH_XdhC"/>
</dbReference>
<protein>
    <submittedName>
        <fullName evidence="3">Xanthine dehydrogenase accessory protein XdhC</fullName>
    </submittedName>
</protein>
<feature type="domain" description="XdhC- CoxI" evidence="1">
    <location>
        <begin position="2"/>
        <end position="65"/>
    </location>
</feature>
<dbReference type="AlphaFoldDB" id="A0A7X6DJJ1"/>
<dbReference type="InterPro" id="IPR027051">
    <property type="entry name" value="XdhC_Rossmann_dom"/>
</dbReference>
<dbReference type="EMBL" id="VTOX01000010">
    <property type="protein sequence ID" value="NKE68295.1"/>
    <property type="molecule type" value="Genomic_DNA"/>
</dbReference>
<feature type="domain" description="XdhC Rossmann" evidence="2">
    <location>
        <begin position="106"/>
        <end position="251"/>
    </location>
</feature>
<comment type="caution">
    <text evidence="3">The sequence shown here is derived from an EMBL/GenBank/DDBJ whole genome shotgun (WGS) entry which is preliminary data.</text>
</comment>
<dbReference type="PANTHER" id="PTHR30388">
    <property type="entry name" value="ALDEHYDE OXIDOREDUCTASE MOLYBDENUM COFACTOR ASSEMBLY PROTEIN"/>
    <property type="match status" value="1"/>
</dbReference>
<dbReference type="Pfam" id="PF02625">
    <property type="entry name" value="XdhC_CoxI"/>
    <property type="match status" value="1"/>
</dbReference>